<feature type="transmembrane region" description="Helical" evidence="1">
    <location>
        <begin position="279"/>
        <end position="299"/>
    </location>
</feature>
<dbReference type="AlphaFoldDB" id="A0A3N2C4I9"/>
<evidence type="ECO:0000313" key="3">
    <source>
        <dbReference type="Proteomes" id="UP000266915"/>
    </source>
</evidence>
<evidence type="ECO:0000313" key="2">
    <source>
        <dbReference type="EMBL" id="ROR82437.1"/>
    </source>
</evidence>
<accession>A0A3N2C4I9</accession>
<feature type="transmembrane region" description="Helical" evidence="1">
    <location>
        <begin position="355"/>
        <end position="375"/>
    </location>
</feature>
<name>A0A3N2C4I9_9MICO</name>
<feature type="transmembrane region" description="Helical" evidence="1">
    <location>
        <begin position="27"/>
        <end position="47"/>
    </location>
</feature>
<comment type="caution">
    <text evidence="2">The sequence shown here is derived from an EMBL/GenBank/DDBJ whole genome shotgun (WGS) entry which is preliminary data.</text>
</comment>
<feature type="transmembrane region" description="Helical" evidence="1">
    <location>
        <begin position="493"/>
        <end position="514"/>
    </location>
</feature>
<proteinExistence type="predicted"/>
<feature type="transmembrane region" description="Helical" evidence="1">
    <location>
        <begin position="444"/>
        <end position="463"/>
    </location>
</feature>
<keyword evidence="1" id="KW-0812">Transmembrane</keyword>
<feature type="transmembrane region" description="Helical" evidence="1">
    <location>
        <begin position="380"/>
        <end position="401"/>
    </location>
</feature>
<dbReference type="InterPro" id="IPR018674">
    <property type="entry name" value="DUF2142_membrane"/>
</dbReference>
<keyword evidence="3" id="KW-1185">Reference proteome</keyword>
<feature type="transmembrane region" description="Helical" evidence="1">
    <location>
        <begin position="179"/>
        <end position="197"/>
    </location>
</feature>
<keyword evidence="1" id="KW-1133">Transmembrane helix</keyword>
<feature type="transmembrane region" description="Helical" evidence="1">
    <location>
        <begin position="413"/>
        <end position="432"/>
    </location>
</feature>
<evidence type="ECO:0000256" key="1">
    <source>
        <dbReference type="SAM" id="Phobius"/>
    </source>
</evidence>
<feature type="transmembrane region" description="Helical" evidence="1">
    <location>
        <begin position="227"/>
        <end position="244"/>
    </location>
</feature>
<sequence>MASAPSVPPIDDRERGARQAHGLVRRFLIVFAFAWIVCTAITSAWALTTPLAAAPDEPAHIVKAASVARGQLVGPSTPKGNVVQVPSYIAWTNNQTCTAFTETVTADCVTQVPGDPTTLVDITTTAGLYNPLYYVLVGWPSLVFDDSTGIFAMRLMSALVCSFFLAVGFALIATWRHRALPVIAFLTAATPVTLFLAGTINPNGLEVTAMMAAVVGLLTITTRQSAAPLWLPLSALVVGGVFAANTRGLSPLWLAMAIAAALVLLPGRDLLALLKRRSVQVTIVLVALGTAAAAAWLLGSNSLAMAVDPNAPPPPYPHVGDAPIVGVAVILDLTFYYGAQMIGEFGWLDTPAPDAVFFIWPAVIGLLLLGAGVLLRGRRLVVAVLLMAAVVFVPALLQGVWVTSGGIIWQGRYTLPLFALMLLTIGALLAEHGSALGRSIQRRLVVILIAALGFAQFLSYIGALRRYSIGDTGGSWLAMITRPEWTPPGGMTLWLAVGVLTIGAACFGAARLALRARAEDELVTVR</sequence>
<keyword evidence="1" id="KW-0472">Membrane</keyword>
<dbReference type="EMBL" id="RKHL01000001">
    <property type="protein sequence ID" value="ROR82437.1"/>
    <property type="molecule type" value="Genomic_DNA"/>
</dbReference>
<dbReference type="Pfam" id="PF09913">
    <property type="entry name" value="DUF2142"/>
    <property type="match status" value="1"/>
</dbReference>
<feature type="transmembrane region" description="Helical" evidence="1">
    <location>
        <begin position="250"/>
        <end position="267"/>
    </location>
</feature>
<dbReference type="RefSeq" id="WP_085513443.1">
    <property type="nucleotide sequence ID" value="NZ_FXAP01000005.1"/>
</dbReference>
<dbReference type="Proteomes" id="UP000266915">
    <property type="component" value="Unassembled WGS sequence"/>
</dbReference>
<reference evidence="2 3" key="1">
    <citation type="submission" date="2018-11" db="EMBL/GenBank/DDBJ databases">
        <title>Sequencing the genomes of 1000 actinobacteria strains.</title>
        <authorList>
            <person name="Klenk H.-P."/>
        </authorList>
    </citation>
    <scope>NUCLEOTIDE SEQUENCE [LARGE SCALE GENOMIC DNA]</scope>
    <source>
        <strain evidence="2 3">DSM 14012</strain>
    </source>
</reference>
<protein>
    <submittedName>
        <fullName evidence="2">Putative membrane protein DUF2142</fullName>
    </submittedName>
</protein>
<feature type="transmembrane region" description="Helical" evidence="1">
    <location>
        <begin position="151"/>
        <end position="172"/>
    </location>
</feature>
<organism evidence="2 3">
    <name type="scientific">Plantibacter flavus</name>
    <dbReference type="NCBI Taxonomy" id="150123"/>
    <lineage>
        <taxon>Bacteria</taxon>
        <taxon>Bacillati</taxon>
        <taxon>Actinomycetota</taxon>
        <taxon>Actinomycetes</taxon>
        <taxon>Micrococcales</taxon>
        <taxon>Microbacteriaceae</taxon>
        <taxon>Plantibacter</taxon>
    </lineage>
</organism>
<gene>
    <name evidence="2" type="ORF">EDD42_2528</name>
</gene>